<dbReference type="EMBL" id="JADPYN010000003">
    <property type="protein sequence ID" value="MBF9303063.1"/>
    <property type="molecule type" value="Genomic_DNA"/>
</dbReference>
<protein>
    <submittedName>
        <fullName evidence="3">CPBP family intramembrane metalloprotease</fullName>
    </submittedName>
</protein>
<keyword evidence="4" id="KW-0645">Protease</keyword>
<evidence type="ECO:0000313" key="6">
    <source>
        <dbReference type="Proteomes" id="UP000228502"/>
    </source>
</evidence>
<dbReference type="EMBL" id="JACGQI010000004">
    <property type="protein sequence ID" value="MBF2229660.1"/>
    <property type="molecule type" value="Genomic_DNA"/>
</dbReference>
<evidence type="ECO:0000256" key="1">
    <source>
        <dbReference type="SAM" id="Phobius"/>
    </source>
</evidence>
<dbReference type="AlphaFoldDB" id="A0A2G7HZ39"/>
<evidence type="ECO:0000313" key="4">
    <source>
        <dbReference type="EMBL" id="MBF9303063.1"/>
    </source>
</evidence>
<dbReference type="Proteomes" id="UP000622362">
    <property type="component" value="Unassembled WGS sequence"/>
</dbReference>
<dbReference type="GO" id="GO:0080120">
    <property type="term" value="P:CAAX-box protein maturation"/>
    <property type="evidence" value="ECO:0007669"/>
    <property type="project" value="UniProtKB-ARBA"/>
</dbReference>
<evidence type="ECO:0000259" key="2">
    <source>
        <dbReference type="Pfam" id="PF02517"/>
    </source>
</evidence>
<dbReference type="Pfam" id="PF02517">
    <property type="entry name" value="Rce1-like"/>
    <property type="match status" value="1"/>
</dbReference>
<reference evidence="3" key="2">
    <citation type="submission" date="2020-08" db="EMBL/GenBank/DDBJ databases">
        <title>Changes in the skin microbiome associated with squamous cell carcinoma in transplant recipients.</title>
        <authorList>
            <person name="Zaugg J."/>
            <person name="Krueger A."/>
            <person name="Lachner N."/>
        </authorList>
    </citation>
    <scope>NUCLEOTIDE SEQUENCE</scope>
    <source>
        <strain evidence="3">R5988</strain>
    </source>
</reference>
<keyword evidence="3" id="KW-0482">Metalloprotease</keyword>
<dbReference type="PANTHER" id="PTHR36435">
    <property type="entry name" value="SLR1288 PROTEIN"/>
    <property type="match status" value="1"/>
</dbReference>
<dbReference type="GO" id="GO:0008237">
    <property type="term" value="F:metallopeptidase activity"/>
    <property type="evidence" value="ECO:0007669"/>
    <property type="project" value="UniProtKB-KW"/>
</dbReference>
<feature type="transmembrane region" description="Helical" evidence="1">
    <location>
        <begin position="52"/>
        <end position="69"/>
    </location>
</feature>
<organism evidence="3 7">
    <name type="scientific">Staphylococcus epidermidis</name>
    <dbReference type="NCBI Taxonomy" id="1282"/>
    <lineage>
        <taxon>Bacteria</taxon>
        <taxon>Bacillati</taxon>
        <taxon>Bacillota</taxon>
        <taxon>Bacilli</taxon>
        <taxon>Bacillales</taxon>
        <taxon>Staphylococcaceae</taxon>
        <taxon>Staphylococcus</taxon>
    </lineage>
</organism>
<evidence type="ECO:0000313" key="7">
    <source>
        <dbReference type="Proteomes" id="UP000648077"/>
    </source>
</evidence>
<feature type="domain" description="CAAX prenyl protease 2/Lysostaphin resistance protein A-like" evidence="2">
    <location>
        <begin position="2"/>
        <end position="86"/>
    </location>
</feature>
<feature type="transmembrane region" description="Helical" evidence="1">
    <location>
        <begin position="21"/>
        <end position="40"/>
    </location>
</feature>
<dbReference type="GO" id="GO:0006508">
    <property type="term" value="P:proteolysis"/>
    <property type="evidence" value="ECO:0007669"/>
    <property type="project" value="UniProtKB-KW"/>
</dbReference>
<keyword evidence="1" id="KW-0812">Transmembrane</keyword>
<dbReference type="Proteomes" id="UP000228502">
    <property type="component" value="Unassembled WGS sequence"/>
</dbReference>
<dbReference type="GO" id="GO:0004175">
    <property type="term" value="F:endopeptidase activity"/>
    <property type="evidence" value="ECO:0007669"/>
    <property type="project" value="UniProtKB-ARBA"/>
</dbReference>
<dbReference type="PANTHER" id="PTHR36435:SF1">
    <property type="entry name" value="CAAX AMINO TERMINAL PROTEASE FAMILY PROTEIN"/>
    <property type="match status" value="1"/>
</dbReference>
<accession>A0A2G7HZ39</accession>
<reference evidence="5 6" key="1">
    <citation type="submission" date="2017-10" db="EMBL/GenBank/DDBJ databases">
        <title>genome sequences of Staph epi in chlorhexidine trial.</title>
        <authorList>
            <person name="Greninger A.L."/>
            <person name="Addetia A."/>
            <person name="Qin X."/>
            <person name="Zerr D."/>
        </authorList>
    </citation>
    <scope>NUCLEOTIDE SEQUENCE [LARGE SCALE GENOMIC DNA]</scope>
    <source>
        <strain evidence="5 6">SCH-17</strain>
    </source>
</reference>
<reference evidence="4" key="3">
    <citation type="submission" date="2020-11" db="EMBL/GenBank/DDBJ databases">
        <title>Molecular epidemiology and genomic profiles of multidrug-resistant bacteria collected from clinical sources in South Africa.</title>
        <authorList>
            <person name="Asante J."/>
            <person name="Amoako D.G."/>
        </authorList>
    </citation>
    <scope>NUCLEOTIDE SEQUENCE</scope>
    <source>
        <strain evidence="4">C68</strain>
    </source>
</reference>
<dbReference type="Proteomes" id="UP000648077">
    <property type="component" value="Unassembled WGS sequence"/>
</dbReference>
<keyword evidence="1" id="KW-0472">Membrane</keyword>
<keyword evidence="3" id="KW-0378">Hydrolase</keyword>
<sequence>MVIFTPIIEELLFRHLIIHELGKKLTYGLMYIVSIVGFTYFHCTDAVSPFEAGPYFIAAVVFVIGYHFSHRNLAVPIALHMITNLIAF</sequence>
<gene>
    <name evidence="5" type="ORF">CTJ08_06445</name>
    <name evidence="3" type="ORF">H3963_04200</name>
    <name evidence="4" type="ORF">I3V53_03030</name>
</gene>
<dbReference type="InterPro" id="IPR052710">
    <property type="entry name" value="CAAX_protease"/>
</dbReference>
<name>A0A2G7HZ39_STAEP</name>
<keyword evidence="1" id="KW-1133">Transmembrane helix</keyword>
<dbReference type="EMBL" id="PEJG01000006">
    <property type="protein sequence ID" value="PIH10339.1"/>
    <property type="molecule type" value="Genomic_DNA"/>
</dbReference>
<evidence type="ECO:0000313" key="5">
    <source>
        <dbReference type="EMBL" id="PIH10339.1"/>
    </source>
</evidence>
<comment type="caution">
    <text evidence="3">The sequence shown here is derived from an EMBL/GenBank/DDBJ whole genome shotgun (WGS) entry which is preliminary data.</text>
</comment>
<dbReference type="InterPro" id="IPR003675">
    <property type="entry name" value="Rce1/LyrA-like_dom"/>
</dbReference>
<dbReference type="OrthoDB" id="2411709at2"/>
<evidence type="ECO:0000313" key="3">
    <source>
        <dbReference type="EMBL" id="MBF2229660.1"/>
    </source>
</evidence>
<proteinExistence type="predicted"/>